<proteinExistence type="predicted"/>
<sequence>MSTMEYFRSAAKGFHKDLTESIKDLSNEQLHFRPLEKGSHISFILWHNVRTEDLVINFLLQKKTPVWNTEGWDKKFGLDPKAQGTGMTAEQAAAVRITDLPGFLQYMGNVFKATDAYLEGIKDEDLSQVSDYPMLGKRSLYQVIGGTVLSHGSSHLGEIWYVKGLQGLKGSPI</sequence>
<gene>
    <name evidence="2" type="ORF">HY730_07465</name>
</gene>
<accession>A0A933GPB5</accession>
<reference evidence="2" key="1">
    <citation type="submission" date="2020-07" db="EMBL/GenBank/DDBJ databases">
        <title>Huge and variable diversity of episymbiotic CPR bacteria and DPANN archaea in groundwater ecosystems.</title>
        <authorList>
            <person name="He C.Y."/>
            <person name="Keren R."/>
            <person name="Whittaker M."/>
            <person name="Farag I.F."/>
            <person name="Doudna J."/>
            <person name="Cate J.H.D."/>
            <person name="Banfield J.F."/>
        </authorList>
    </citation>
    <scope>NUCLEOTIDE SEQUENCE</scope>
    <source>
        <strain evidence="2">NC_groundwater_1482_Ag_S-0.65um_47_24</strain>
    </source>
</reference>
<evidence type="ECO:0000259" key="1">
    <source>
        <dbReference type="Pfam" id="PF12867"/>
    </source>
</evidence>
<comment type="caution">
    <text evidence="2">The sequence shown here is derived from an EMBL/GenBank/DDBJ whole genome shotgun (WGS) entry which is preliminary data.</text>
</comment>
<name>A0A933GPB5_UNCTE</name>
<dbReference type="Gene3D" id="1.20.120.450">
    <property type="entry name" value="dinb family like domain"/>
    <property type="match status" value="1"/>
</dbReference>
<evidence type="ECO:0000313" key="3">
    <source>
        <dbReference type="Proteomes" id="UP000772181"/>
    </source>
</evidence>
<dbReference type="AlphaFoldDB" id="A0A933GPB5"/>
<dbReference type="EMBL" id="JACQWF010000331">
    <property type="protein sequence ID" value="MBI4596195.1"/>
    <property type="molecule type" value="Genomic_DNA"/>
</dbReference>
<dbReference type="Pfam" id="PF12867">
    <property type="entry name" value="DinB_2"/>
    <property type="match status" value="1"/>
</dbReference>
<organism evidence="2 3">
    <name type="scientific">Tectimicrobiota bacterium</name>
    <dbReference type="NCBI Taxonomy" id="2528274"/>
    <lineage>
        <taxon>Bacteria</taxon>
        <taxon>Pseudomonadati</taxon>
        <taxon>Nitrospinota/Tectimicrobiota group</taxon>
        <taxon>Candidatus Tectimicrobiota</taxon>
    </lineage>
</organism>
<protein>
    <submittedName>
        <fullName evidence="2">DinB family protein</fullName>
    </submittedName>
</protein>
<dbReference type="Proteomes" id="UP000772181">
    <property type="component" value="Unassembled WGS sequence"/>
</dbReference>
<feature type="domain" description="DinB-like" evidence="1">
    <location>
        <begin position="16"/>
        <end position="159"/>
    </location>
</feature>
<dbReference type="InterPro" id="IPR034660">
    <property type="entry name" value="DinB/YfiT-like"/>
</dbReference>
<evidence type="ECO:0000313" key="2">
    <source>
        <dbReference type="EMBL" id="MBI4596195.1"/>
    </source>
</evidence>
<dbReference type="InterPro" id="IPR024775">
    <property type="entry name" value="DinB-like"/>
</dbReference>
<dbReference type="SUPFAM" id="SSF109854">
    <property type="entry name" value="DinB/YfiT-like putative metalloenzymes"/>
    <property type="match status" value="1"/>
</dbReference>